<feature type="transmembrane region" description="Helical" evidence="8">
    <location>
        <begin position="376"/>
        <end position="397"/>
    </location>
</feature>
<feature type="transmembrane region" description="Helical" evidence="8">
    <location>
        <begin position="305"/>
        <end position="324"/>
    </location>
</feature>
<dbReference type="Proteomes" id="UP000770889">
    <property type="component" value="Unassembled WGS sequence"/>
</dbReference>
<dbReference type="InterPro" id="IPR050586">
    <property type="entry name" value="CPA3_Na-H_Antiporter_D"/>
</dbReference>
<sequence>MQGHTSLLLVVLPLIFAPITAVLPRGRLPWLATMAVTSICAVLAGMQLMMVIDGGVISYELGGWAPPWGIEYRIDSLNAFMALIVAIIAAVTLPYALLSVEKEIPERQVPLFYSAFLLCFTGLLGITQTGDIFNLFVFLEISSLSSYALISLGRRRQALTSAYQYLIMGTIGATFFLIGVGLIYSETGTLNMMDLAARLPGVADLRTTQTGFAFIMIGFALKLALFPLHLWLPNAYAYAPSVITVFLAATATKVALYVMLRVLYTIFPEGVVAATPTGDLFILSGMFGIISASVYAVYQANVKRLLAYSSVAQIGYMALGIGLGSATSVMASIVHLFNHALMKGALFMAVGALIYRIGSSRVENIRGLGRQMPWTFGAIIIGGLSLIGVPGTAGFISKWYLVLAALEQQIWLVVAVILAGSLIAVVYVGKVIEALYYKPPVEDNISVKEAPMLLLLPTWALVLANVYFGLDTGLSVGMAEHAVETLGIIAK</sequence>
<feature type="transmembrane region" description="Helical" evidence="8">
    <location>
        <begin position="162"/>
        <end position="184"/>
    </location>
</feature>
<evidence type="ECO:0000256" key="8">
    <source>
        <dbReference type="SAM" id="Phobius"/>
    </source>
</evidence>
<evidence type="ECO:0000256" key="5">
    <source>
        <dbReference type="ARBA" id="ARBA00022989"/>
    </source>
</evidence>
<comment type="subcellular location">
    <subcellularLocation>
        <location evidence="1">Cell membrane</location>
        <topology evidence="1">Multi-pass membrane protein</topology>
    </subcellularLocation>
    <subcellularLocation>
        <location evidence="7">Membrane</location>
        <topology evidence="7">Multi-pass membrane protein</topology>
    </subcellularLocation>
</comment>
<feature type="transmembrane region" description="Helical" evidence="8">
    <location>
        <begin position="450"/>
        <end position="470"/>
    </location>
</feature>
<feature type="domain" description="NADH:quinone oxidoreductase/Mrp antiporter transmembrane" evidence="9">
    <location>
        <begin position="131"/>
        <end position="423"/>
    </location>
</feature>
<feature type="transmembrane region" description="Helical" evidence="8">
    <location>
        <begin position="132"/>
        <end position="150"/>
    </location>
</feature>
<evidence type="ECO:0000256" key="4">
    <source>
        <dbReference type="ARBA" id="ARBA00022692"/>
    </source>
</evidence>
<protein>
    <submittedName>
        <fullName evidence="10">Monovalent cation/H+ antiporter subunit D family protein</fullName>
    </submittedName>
</protein>
<name>A0A944MAA7_9GAMM</name>
<dbReference type="GO" id="GO:0042773">
    <property type="term" value="P:ATP synthesis coupled electron transport"/>
    <property type="evidence" value="ECO:0007669"/>
    <property type="project" value="InterPro"/>
</dbReference>
<comment type="similarity">
    <text evidence="2">Belongs to the CPA3 antiporters (TC 2.A.63) subunit D family.</text>
</comment>
<keyword evidence="5 8" id="KW-1133">Transmembrane helix</keyword>
<dbReference type="InterPro" id="IPR001750">
    <property type="entry name" value="ND/Mrp_TM"/>
</dbReference>
<proteinExistence type="inferred from homology"/>
<comment type="caution">
    <text evidence="10">The sequence shown here is derived from an EMBL/GenBank/DDBJ whole genome shotgun (WGS) entry which is preliminary data.</text>
</comment>
<accession>A0A944MAA7</accession>
<dbReference type="InterPro" id="IPR003918">
    <property type="entry name" value="NADH_UbQ_OxRdtase"/>
</dbReference>
<feature type="transmembrane region" description="Helical" evidence="8">
    <location>
        <begin position="30"/>
        <end position="57"/>
    </location>
</feature>
<dbReference type="GO" id="GO:0005886">
    <property type="term" value="C:plasma membrane"/>
    <property type="evidence" value="ECO:0007669"/>
    <property type="project" value="UniProtKB-SubCell"/>
</dbReference>
<reference evidence="10 11" key="1">
    <citation type="submission" date="2021-05" db="EMBL/GenBank/DDBJ databases">
        <title>Genetic and Functional Diversity in Clade A Lucinid endosymbionts from the Bahamas.</title>
        <authorList>
            <person name="Giani N.M."/>
            <person name="Engel A.S."/>
            <person name="Campbell B.J."/>
        </authorList>
    </citation>
    <scope>NUCLEOTIDE SEQUENCE [LARGE SCALE GENOMIC DNA]</scope>
    <source>
        <strain evidence="10">LUC16012Gg_MoonRockCtena</strain>
    </source>
</reference>
<evidence type="ECO:0000259" key="9">
    <source>
        <dbReference type="Pfam" id="PF00361"/>
    </source>
</evidence>
<feature type="transmembrane region" description="Helical" evidence="8">
    <location>
        <begin position="280"/>
        <end position="298"/>
    </location>
</feature>
<organism evidence="10 11">
    <name type="scientific">Candidatus Thiodiazotropha taylori</name>
    <dbReference type="NCBI Taxonomy" id="2792791"/>
    <lineage>
        <taxon>Bacteria</taxon>
        <taxon>Pseudomonadati</taxon>
        <taxon>Pseudomonadota</taxon>
        <taxon>Gammaproteobacteria</taxon>
        <taxon>Chromatiales</taxon>
        <taxon>Sedimenticolaceae</taxon>
        <taxon>Candidatus Thiodiazotropha</taxon>
    </lineage>
</organism>
<gene>
    <name evidence="10" type="ORF">KME65_02030</name>
</gene>
<feature type="transmembrane region" description="Helical" evidence="8">
    <location>
        <begin position="336"/>
        <end position="355"/>
    </location>
</feature>
<feature type="transmembrane region" description="Helical" evidence="8">
    <location>
        <begin position="110"/>
        <end position="126"/>
    </location>
</feature>
<evidence type="ECO:0000256" key="3">
    <source>
        <dbReference type="ARBA" id="ARBA00022475"/>
    </source>
</evidence>
<evidence type="ECO:0000256" key="7">
    <source>
        <dbReference type="RuleBase" id="RU000320"/>
    </source>
</evidence>
<keyword evidence="4 7" id="KW-0812">Transmembrane</keyword>
<feature type="transmembrane region" description="Helical" evidence="8">
    <location>
        <begin position="212"/>
        <end position="232"/>
    </location>
</feature>
<feature type="transmembrane region" description="Helical" evidence="8">
    <location>
        <begin position="239"/>
        <end position="260"/>
    </location>
</feature>
<feature type="transmembrane region" description="Helical" evidence="8">
    <location>
        <begin position="6"/>
        <end position="23"/>
    </location>
</feature>
<feature type="transmembrane region" description="Helical" evidence="8">
    <location>
        <begin position="77"/>
        <end position="98"/>
    </location>
</feature>
<evidence type="ECO:0000256" key="6">
    <source>
        <dbReference type="ARBA" id="ARBA00023136"/>
    </source>
</evidence>
<keyword evidence="3" id="KW-1003">Cell membrane</keyword>
<feature type="transmembrane region" description="Helical" evidence="8">
    <location>
        <begin position="409"/>
        <end position="429"/>
    </location>
</feature>
<dbReference type="PANTHER" id="PTHR42703">
    <property type="entry name" value="NADH DEHYDROGENASE"/>
    <property type="match status" value="1"/>
</dbReference>
<evidence type="ECO:0000256" key="2">
    <source>
        <dbReference type="ARBA" id="ARBA00005346"/>
    </source>
</evidence>
<dbReference type="Pfam" id="PF00361">
    <property type="entry name" value="Proton_antipo_M"/>
    <property type="match status" value="1"/>
</dbReference>
<evidence type="ECO:0000313" key="10">
    <source>
        <dbReference type="EMBL" id="MBT2987717.1"/>
    </source>
</evidence>
<dbReference type="GO" id="GO:0008137">
    <property type="term" value="F:NADH dehydrogenase (ubiquinone) activity"/>
    <property type="evidence" value="ECO:0007669"/>
    <property type="project" value="InterPro"/>
</dbReference>
<evidence type="ECO:0000313" key="11">
    <source>
        <dbReference type="Proteomes" id="UP000770889"/>
    </source>
</evidence>
<dbReference type="AlphaFoldDB" id="A0A944MAA7"/>
<evidence type="ECO:0000256" key="1">
    <source>
        <dbReference type="ARBA" id="ARBA00004651"/>
    </source>
</evidence>
<dbReference type="PANTHER" id="PTHR42703:SF1">
    <property type="entry name" value="NA(+)_H(+) ANTIPORTER SUBUNIT D1"/>
    <property type="match status" value="1"/>
</dbReference>
<keyword evidence="6 8" id="KW-0472">Membrane</keyword>
<dbReference type="EMBL" id="JAHHGM010000001">
    <property type="protein sequence ID" value="MBT2987717.1"/>
    <property type="molecule type" value="Genomic_DNA"/>
</dbReference>
<dbReference type="PRINTS" id="PR01437">
    <property type="entry name" value="NUOXDRDTASE4"/>
</dbReference>